<keyword evidence="2" id="KW-1185">Reference proteome</keyword>
<organism evidence="1 2">
    <name type="scientific">Thalassiosira oceanica</name>
    <name type="common">Marine diatom</name>
    <dbReference type="NCBI Taxonomy" id="159749"/>
    <lineage>
        <taxon>Eukaryota</taxon>
        <taxon>Sar</taxon>
        <taxon>Stramenopiles</taxon>
        <taxon>Ochrophyta</taxon>
        <taxon>Bacillariophyta</taxon>
        <taxon>Coscinodiscophyceae</taxon>
        <taxon>Thalassiosirophycidae</taxon>
        <taxon>Thalassiosirales</taxon>
        <taxon>Thalassiosiraceae</taxon>
        <taxon>Thalassiosira</taxon>
    </lineage>
</organism>
<accession>K0T078</accession>
<comment type="caution">
    <text evidence="1">The sequence shown here is derived from an EMBL/GenBank/DDBJ whole genome shotgun (WGS) entry which is preliminary data.</text>
</comment>
<protein>
    <submittedName>
        <fullName evidence="1">Uncharacterized protein</fullName>
    </submittedName>
</protein>
<evidence type="ECO:0000313" key="1">
    <source>
        <dbReference type="EMBL" id="EJK66666.1"/>
    </source>
</evidence>
<name>K0T078_THAOC</name>
<gene>
    <name evidence="1" type="ORF">THAOC_12393</name>
</gene>
<proteinExistence type="predicted"/>
<dbReference type="AlphaFoldDB" id="K0T078"/>
<sequence>MPQAPVRNLLGLGRGGVVVACPVSLVGEVGLSLLVECRHDPASDDVGPPERDPGRPVQCLLAMDNATNSQKKRNDHEWVEHFADTDNWKSVNPFIYNLVMSKCDDRLKERLQGHNDLSDITAKQNGIRLLALIRSICHCQEDNDMSTLQRAVLDIQIYTAVQGANEKNTAYCDRFRDSMEVADSNGAKIGSLFGTRKAACLASLGRRLSKSDYDTKPKQANKAREIGRAEETEMIGSSVEDHRTIDLDVK</sequence>
<dbReference type="EMBL" id="AGNL01014534">
    <property type="protein sequence ID" value="EJK66666.1"/>
    <property type="molecule type" value="Genomic_DNA"/>
</dbReference>
<evidence type="ECO:0000313" key="2">
    <source>
        <dbReference type="Proteomes" id="UP000266841"/>
    </source>
</evidence>
<reference evidence="1 2" key="1">
    <citation type="journal article" date="2012" name="Genome Biol.">
        <title>Genome and low-iron response of an oceanic diatom adapted to chronic iron limitation.</title>
        <authorList>
            <person name="Lommer M."/>
            <person name="Specht M."/>
            <person name="Roy A.S."/>
            <person name="Kraemer L."/>
            <person name="Andreson R."/>
            <person name="Gutowska M.A."/>
            <person name="Wolf J."/>
            <person name="Bergner S.V."/>
            <person name="Schilhabel M.B."/>
            <person name="Klostermeier U.C."/>
            <person name="Beiko R.G."/>
            <person name="Rosenstiel P."/>
            <person name="Hippler M."/>
            <person name="Laroche J."/>
        </authorList>
    </citation>
    <scope>NUCLEOTIDE SEQUENCE [LARGE SCALE GENOMIC DNA]</scope>
    <source>
        <strain evidence="1 2">CCMP1005</strain>
    </source>
</reference>
<dbReference type="Proteomes" id="UP000266841">
    <property type="component" value="Unassembled WGS sequence"/>
</dbReference>